<reference evidence="1" key="1">
    <citation type="submission" date="2016-05" db="EMBL/GenBank/DDBJ databases">
        <authorList>
            <person name="Lavstsen T."/>
            <person name="Jespersen J.S."/>
        </authorList>
    </citation>
    <scope>NUCLEOTIDE SEQUENCE</scope>
    <source>
        <tissue evidence="1">Brain</tissue>
    </source>
</reference>
<sequence length="35" mass="3913">SSQIQIPMEPSLHPAATVKHLLLFTLPQRQLMSKA</sequence>
<feature type="non-terminal residue" evidence="1">
    <location>
        <position position="1"/>
    </location>
</feature>
<evidence type="ECO:0000313" key="1">
    <source>
        <dbReference type="EMBL" id="SBR27566.1"/>
    </source>
</evidence>
<organism evidence="1">
    <name type="scientific">Nothobranchius kuhntae</name>
    <name type="common">Beira killifish</name>
    <dbReference type="NCBI Taxonomy" id="321403"/>
    <lineage>
        <taxon>Eukaryota</taxon>
        <taxon>Metazoa</taxon>
        <taxon>Chordata</taxon>
        <taxon>Craniata</taxon>
        <taxon>Vertebrata</taxon>
        <taxon>Euteleostomi</taxon>
        <taxon>Actinopterygii</taxon>
        <taxon>Neopterygii</taxon>
        <taxon>Teleostei</taxon>
        <taxon>Neoteleostei</taxon>
        <taxon>Acanthomorphata</taxon>
        <taxon>Ovalentaria</taxon>
        <taxon>Atherinomorphae</taxon>
        <taxon>Cyprinodontiformes</taxon>
        <taxon>Nothobranchiidae</taxon>
        <taxon>Nothobranchius</taxon>
    </lineage>
</organism>
<reference evidence="1" key="2">
    <citation type="submission" date="2016-06" db="EMBL/GenBank/DDBJ databases">
        <title>The genome of a short-lived fish provides insights into sex chromosome evolution and the genetic control of aging.</title>
        <authorList>
            <person name="Reichwald K."/>
            <person name="Felder M."/>
            <person name="Petzold A."/>
            <person name="Koch P."/>
            <person name="Groth M."/>
            <person name="Platzer M."/>
        </authorList>
    </citation>
    <scope>NUCLEOTIDE SEQUENCE</scope>
    <source>
        <tissue evidence="1">Brain</tissue>
    </source>
</reference>
<feature type="non-terminal residue" evidence="1">
    <location>
        <position position="35"/>
    </location>
</feature>
<proteinExistence type="predicted"/>
<keyword evidence="1" id="KW-0808">Transferase</keyword>
<keyword evidence="1" id="KW-0418">Kinase</keyword>
<dbReference type="GO" id="GO:0016301">
    <property type="term" value="F:kinase activity"/>
    <property type="evidence" value="ECO:0007669"/>
    <property type="project" value="UniProtKB-KW"/>
</dbReference>
<accession>A0A1A8K5M9</accession>
<name>A0A1A8K5M9_NOTKU</name>
<dbReference type="AlphaFoldDB" id="A0A1A8K5M9"/>
<gene>
    <name evidence="1" type="primary">CAMKVB</name>
</gene>
<dbReference type="EMBL" id="HAEE01007516">
    <property type="protein sequence ID" value="SBR27566.1"/>
    <property type="molecule type" value="Transcribed_RNA"/>
</dbReference>
<protein>
    <submittedName>
        <fullName evidence="1">CaM kinase-like vesicle-associated b</fullName>
    </submittedName>
</protein>